<accession>A0A378WG17</accession>
<dbReference type="Pfam" id="PF22337">
    <property type="entry name" value="Phage_fiber_rpt"/>
    <property type="match status" value="1"/>
</dbReference>
<dbReference type="InterPro" id="IPR054500">
    <property type="entry name" value="Phage_fiber_rpt"/>
</dbReference>
<dbReference type="SUPFAM" id="SSF88874">
    <property type="entry name" value="Receptor-binding domain of short tail fibre protein gp12"/>
    <property type="match status" value="1"/>
</dbReference>
<dbReference type="AlphaFoldDB" id="A0A378WG17"/>
<dbReference type="EMBL" id="UGRS01000001">
    <property type="protein sequence ID" value="SUA36360.1"/>
    <property type="molecule type" value="Genomic_DNA"/>
</dbReference>
<protein>
    <submittedName>
        <fullName evidence="1">Putative phage tail fiber protein</fullName>
    </submittedName>
</protein>
<evidence type="ECO:0000313" key="2">
    <source>
        <dbReference type="Proteomes" id="UP000254055"/>
    </source>
</evidence>
<name>A0A378WG17_9NEIS</name>
<evidence type="ECO:0000313" key="1">
    <source>
        <dbReference type="EMBL" id="SUA36360.1"/>
    </source>
</evidence>
<gene>
    <name evidence="1" type="ORF">NCTC12229_00775</name>
</gene>
<proteinExistence type="predicted"/>
<dbReference type="InterPro" id="IPR037053">
    <property type="entry name" value="Phage_tail_collar_dom_sf"/>
</dbReference>
<dbReference type="Proteomes" id="UP000254055">
    <property type="component" value="Unassembled WGS sequence"/>
</dbReference>
<organism evidence="1 2">
    <name type="scientific">Neisseria zoodegmatis</name>
    <dbReference type="NCBI Taxonomy" id="326523"/>
    <lineage>
        <taxon>Bacteria</taxon>
        <taxon>Pseudomonadati</taxon>
        <taxon>Pseudomonadota</taxon>
        <taxon>Betaproteobacteria</taxon>
        <taxon>Neisseriales</taxon>
        <taxon>Neisseriaceae</taxon>
        <taxon>Neisseria</taxon>
    </lineage>
</organism>
<reference evidence="1 2" key="1">
    <citation type="submission" date="2018-06" db="EMBL/GenBank/DDBJ databases">
        <authorList>
            <consortium name="Pathogen Informatics"/>
            <person name="Doyle S."/>
        </authorList>
    </citation>
    <scope>NUCLEOTIDE SEQUENCE [LARGE SCALE GENOMIC DNA]</scope>
    <source>
        <strain evidence="1 2">NCTC12229</strain>
    </source>
</reference>
<sequence>MANLNETAIWEVGIYQWETSDPVQGGPNGIDNKPTRQLANRTLWLKTELARAVASIGKNKTDAENMFARKSTAVTAGAGLTGGGTLGGNFQFALGTPGKCNGNTTNWVGSNTHTHELEAASATVAGVAKLINNLTTDDADSALSAAMGKKLQDEKLGNSGNQTLQNGYLEINRNGWEKIRFTNTDGSYWRLECAPVSHSENGARFNFVFFGSGSSEVGRVSFKSVTGNEVAAYQSWVLEQLNSAGDIVRTSGNQNVNGAKTFGEILTAGRNNHWGFLRNPVESGGHWVFETNPKSNYADGSTLKVNIKYEQTSGQARYIHFPELGNINRTVAYQDWVTTQINAATGAVNDKIANAVPSGAVLHFDLPTAPPGWYELNGAAVPVSACPGLVAARYVGNSANATAEEYYKCTNPSNPSGSRNVNGTHIKLPDRRGEFLRAWDHGRGVDAGRQLGSFQSDAIRNIKGEFQIDNEAGNVTNSYAEDVRGAFRAMANGRSNLGHSSDHGGGHSMTFDASRVVPTASENRPRNFALMLCIKA</sequence>
<dbReference type="RefSeq" id="WP_115133609.1">
    <property type="nucleotide sequence ID" value="NZ_UGRS01000001.1"/>
</dbReference>
<dbReference type="Gene3D" id="3.90.1340.10">
    <property type="entry name" value="Phage tail collar domain"/>
    <property type="match status" value="1"/>
</dbReference>
<dbReference type="OrthoDB" id="8613813at2"/>